<dbReference type="SUPFAM" id="SSF55874">
    <property type="entry name" value="ATPase domain of HSP90 chaperone/DNA topoisomerase II/histidine kinase"/>
    <property type="match status" value="1"/>
</dbReference>
<feature type="domain" description="Signal transduction histidine kinase subgroup 3 dimerisation and phosphoacceptor" evidence="6">
    <location>
        <begin position="176"/>
        <end position="238"/>
    </location>
</feature>
<keyword evidence="5" id="KW-0812">Transmembrane</keyword>
<feature type="transmembrane region" description="Helical" evidence="5">
    <location>
        <begin position="386"/>
        <end position="404"/>
    </location>
</feature>
<dbReference type="InterPro" id="IPR011712">
    <property type="entry name" value="Sig_transdc_His_kin_sub3_dim/P"/>
</dbReference>
<evidence type="ECO:0000256" key="4">
    <source>
        <dbReference type="SAM" id="MobiDB-lite"/>
    </source>
</evidence>
<dbReference type="RefSeq" id="WP_380643393.1">
    <property type="nucleotide sequence ID" value="NZ_JBHSQO010000075.1"/>
</dbReference>
<keyword evidence="2 7" id="KW-0418">Kinase</keyword>
<dbReference type="Gene3D" id="1.20.5.1930">
    <property type="match status" value="1"/>
</dbReference>
<dbReference type="InterPro" id="IPR050482">
    <property type="entry name" value="Sensor_HK_TwoCompSys"/>
</dbReference>
<organism evidence="7 8">
    <name type="scientific">Saccharothrix lopnurensis</name>
    <dbReference type="NCBI Taxonomy" id="1670621"/>
    <lineage>
        <taxon>Bacteria</taxon>
        <taxon>Bacillati</taxon>
        <taxon>Actinomycetota</taxon>
        <taxon>Actinomycetes</taxon>
        <taxon>Pseudonocardiales</taxon>
        <taxon>Pseudonocardiaceae</taxon>
        <taxon>Saccharothrix</taxon>
    </lineage>
</organism>
<keyword evidence="3" id="KW-0902">Two-component regulatory system</keyword>
<gene>
    <name evidence="7" type="ORF">ACFP3R_36510</name>
</gene>
<feature type="transmembrane region" description="Helical" evidence="5">
    <location>
        <begin position="7"/>
        <end position="29"/>
    </location>
</feature>
<keyword evidence="1" id="KW-0808">Transferase</keyword>
<dbReference type="PANTHER" id="PTHR24421">
    <property type="entry name" value="NITRATE/NITRITE SENSOR PROTEIN NARX-RELATED"/>
    <property type="match status" value="1"/>
</dbReference>
<dbReference type="EMBL" id="JBHSQO010000075">
    <property type="protein sequence ID" value="MFC6094796.1"/>
    <property type="molecule type" value="Genomic_DNA"/>
</dbReference>
<feature type="transmembrane region" description="Helical" evidence="5">
    <location>
        <begin position="444"/>
        <end position="465"/>
    </location>
</feature>
<reference evidence="8" key="1">
    <citation type="journal article" date="2019" name="Int. J. Syst. Evol. Microbiol.">
        <title>The Global Catalogue of Microorganisms (GCM) 10K type strain sequencing project: providing services to taxonomists for standard genome sequencing and annotation.</title>
        <authorList>
            <consortium name="The Broad Institute Genomics Platform"/>
            <consortium name="The Broad Institute Genome Sequencing Center for Infectious Disease"/>
            <person name="Wu L."/>
            <person name="Ma J."/>
        </authorList>
    </citation>
    <scope>NUCLEOTIDE SEQUENCE [LARGE SCALE GENOMIC DNA]</scope>
    <source>
        <strain evidence="8">CGMCC 4.7246</strain>
    </source>
</reference>
<dbReference type="Gene3D" id="6.10.250.2870">
    <property type="match status" value="1"/>
</dbReference>
<feature type="domain" description="Signal transduction histidine kinase subgroup 3 dimerisation and phosphoacceptor" evidence="6">
    <location>
        <begin position="551"/>
        <end position="616"/>
    </location>
</feature>
<keyword evidence="8" id="KW-1185">Reference proteome</keyword>
<evidence type="ECO:0000256" key="5">
    <source>
        <dbReference type="SAM" id="Phobius"/>
    </source>
</evidence>
<evidence type="ECO:0000259" key="6">
    <source>
        <dbReference type="Pfam" id="PF07730"/>
    </source>
</evidence>
<accession>A0ABW1PIJ9</accession>
<feature type="transmembrane region" description="Helical" evidence="5">
    <location>
        <begin position="110"/>
        <end position="128"/>
    </location>
</feature>
<evidence type="ECO:0000313" key="7">
    <source>
        <dbReference type="EMBL" id="MFC6094796.1"/>
    </source>
</evidence>
<feature type="transmembrane region" description="Helical" evidence="5">
    <location>
        <begin position="35"/>
        <end position="55"/>
    </location>
</feature>
<evidence type="ECO:0000256" key="1">
    <source>
        <dbReference type="ARBA" id="ARBA00022679"/>
    </source>
</evidence>
<protein>
    <submittedName>
        <fullName evidence="7">Sensor histidine kinase</fullName>
    </submittedName>
</protein>
<dbReference type="InterPro" id="IPR036890">
    <property type="entry name" value="HATPase_C_sf"/>
</dbReference>
<dbReference type="Proteomes" id="UP001596220">
    <property type="component" value="Unassembled WGS sequence"/>
</dbReference>
<name>A0ABW1PIJ9_9PSEU</name>
<feature type="transmembrane region" description="Helical" evidence="5">
    <location>
        <begin position="62"/>
        <end position="80"/>
    </location>
</feature>
<dbReference type="CDD" id="cd16917">
    <property type="entry name" value="HATPase_UhpB-NarQ-NarX-like"/>
    <property type="match status" value="1"/>
</dbReference>
<evidence type="ECO:0000313" key="8">
    <source>
        <dbReference type="Proteomes" id="UP001596220"/>
    </source>
</evidence>
<feature type="region of interest" description="Disordered" evidence="4">
    <location>
        <begin position="711"/>
        <end position="736"/>
    </location>
</feature>
<feature type="transmembrane region" description="Helical" evidence="5">
    <location>
        <begin position="477"/>
        <end position="497"/>
    </location>
</feature>
<dbReference type="Pfam" id="PF07730">
    <property type="entry name" value="HisKA_3"/>
    <property type="match status" value="2"/>
</dbReference>
<evidence type="ECO:0000256" key="3">
    <source>
        <dbReference type="ARBA" id="ARBA00023012"/>
    </source>
</evidence>
<dbReference type="GO" id="GO:0016301">
    <property type="term" value="F:kinase activity"/>
    <property type="evidence" value="ECO:0007669"/>
    <property type="project" value="UniProtKB-KW"/>
</dbReference>
<feature type="transmembrane region" description="Helical" evidence="5">
    <location>
        <begin position="410"/>
        <end position="432"/>
    </location>
</feature>
<comment type="caution">
    <text evidence="7">The sequence shown here is derived from an EMBL/GenBank/DDBJ whole genome shotgun (WGS) entry which is preliminary data.</text>
</comment>
<proteinExistence type="predicted"/>
<dbReference type="PANTHER" id="PTHR24421:SF63">
    <property type="entry name" value="SENSOR HISTIDINE KINASE DESK"/>
    <property type="match status" value="1"/>
</dbReference>
<sequence length="736" mass="76814">MRLAPRLAAVVVTVVFCGYCVVGLLQVLLEGPNPAEIVLAVVAMAALLSLQLFYFGRAARSLRSPATTVALTAQALLAYLPLLDFGQSWVGMPSFFLGSLLLVRSTAAGRVAFAVGLGVVAAAQAVIGGSTLDVVYTSVGTLVFSLSVYGLTRLSRLVGELHSARARLAEVAVGEERLRFARDLHDLLGLSLSAITFKTELAHRVLHARPERAAEELGEILEVARRALGDVRSVAGGYAELSLSQECDHAEAILQAANVHVEVRRDDALPAGVSSVLATVLREAVTNLLRHSKAEHCSVTVGGRDGRAVLEVWNDGVPEESPASGSGSGIDNLAHRVGALGGELRAGPDGVGGFRLTATVPEAAADDGAPAATGGAAPEAGVRPGLTVLVLVGMFVAAAVHLLYLTRDPWLLALGVGSAAGVLALQVRWFALRDPCEHPRASRLALAAQVVLVYLPLPVLGAAWVSTPGFPAGSALMLFHPAVAWTGFGAVVLSVGVAQGLTTGNVLDVVFNVVATTISGLVVYALGVLSRLVVGVQQARGDLVGRVVTEERVRFARDLHGLLGLNLSAIILRSELIRRLITTDRERAEGELVEVLELSRRALADVRSVARGYRETPAEEVHSAMASLLATEAVVAVERDVGELPLHVRGVLTAVLHDLAASGSTPGRGWQISVRPGGGVTVVEVVDRDDGRDSAVLAALRERVAELGSELTTHPLPTGGHRFTAEVPAKPPPDGG</sequence>
<dbReference type="Gene3D" id="3.30.565.10">
    <property type="entry name" value="Histidine kinase-like ATPase, C-terminal domain"/>
    <property type="match status" value="1"/>
</dbReference>
<keyword evidence="5" id="KW-1133">Transmembrane helix</keyword>
<feature type="transmembrane region" description="Helical" evidence="5">
    <location>
        <begin position="509"/>
        <end position="529"/>
    </location>
</feature>
<evidence type="ECO:0000256" key="2">
    <source>
        <dbReference type="ARBA" id="ARBA00022777"/>
    </source>
</evidence>
<keyword evidence="5" id="KW-0472">Membrane</keyword>